<keyword evidence="2" id="KW-1185">Reference proteome</keyword>
<comment type="caution">
    <text evidence="1">The sequence shown here is derived from an EMBL/GenBank/DDBJ whole genome shotgun (WGS) entry which is preliminary data.</text>
</comment>
<reference evidence="1" key="1">
    <citation type="journal article" date="2014" name="Int. J. Syst. Evol. Microbiol.">
        <title>Complete genome sequence of Corynebacterium casei LMG S-19264T (=DSM 44701T), isolated from a smear-ripened cheese.</title>
        <authorList>
            <consortium name="US DOE Joint Genome Institute (JGI-PGF)"/>
            <person name="Walter F."/>
            <person name="Albersmeier A."/>
            <person name="Kalinowski J."/>
            <person name="Ruckert C."/>
        </authorList>
    </citation>
    <scope>NUCLEOTIDE SEQUENCE</scope>
    <source>
        <strain evidence="1">KCTC 42590</strain>
    </source>
</reference>
<dbReference type="AlphaFoldDB" id="A0A919AKG3"/>
<proteinExistence type="predicted"/>
<dbReference type="RefSeq" id="WP_191249979.1">
    <property type="nucleotide sequence ID" value="NZ_BNCI01000001.1"/>
</dbReference>
<name>A0A919AKG3_9PROT</name>
<reference evidence="1" key="2">
    <citation type="submission" date="2020-09" db="EMBL/GenBank/DDBJ databases">
        <authorList>
            <person name="Sun Q."/>
            <person name="Kim S."/>
        </authorList>
    </citation>
    <scope>NUCLEOTIDE SEQUENCE</scope>
    <source>
        <strain evidence="1">KCTC 42590</strain>
    </source>
</reference>
<dbReference type="EMBL" id="BNCI01000001">
    <property type="protein sequence ID" value="GHF13950.1"/>
    <property type="molecule type" value="Genomic_DNA"/>
</dbReference>
<sequence length="46" mass="4820">MALTLEGAIEQIRNSTNTGIDFLNEMRSLIVNDVDASAPAGSTVLA</sequence>
<organism evidence="1 2">
    <name type="scientific">Kordiimonas sediminis</name>
    <dbReference type="NCBI Taxonomy" id="1735581"/>
    <lineage>
        <taxon>Bacteria</taxon>
        <taxon>Pseudomonadati</taxon>
        <taxon>Pseudomonadota</taxon>
        <taxon>Alphaproteobacteria</taxon>
        <taxon>Kordiimonadales</taxon>
        <taxon>Kordiimonadaceae</taxon>
        <taxon>Kordiimonas</taxon>
    </lineage>
</organism>
<protein>
    <submittedName>
        <fullName evidence="1">Uncharacterized protein</fullName>
    </submittedName>
</protein>
<accession>A0A919AKG3</accession>
<evidence type="ECO:0000313" key="2">
    <source>
        <dbReference type="Proteomes" id="UP000630923"/>
    </source>
</evidence>
<gene>
    <name evidence="1" type="ORF">GCM10017044_05050</name>
</gene>
<dbReference type="Proteomes" id="UP000630923">
    <property type="component" value="Unassembled WGS sequence"/>
</dbReference>
<evidence type="ECO:0000313" key="1">
    <source>
        <dbReference type="EMBL" id="GHF13950.1"/>
    </source>
</evidence>